<sequence>MKSRSRKLVKLPEGCSQPSCSEDLHSTEEPADFHQNQAAAPAPLFEPRSREGPQRADTPNMGRPHPGESRPSDSSDLE</sequence>
<keyword evidence="3" id="KW-1185">Reference proteome</keyword>
<protein>
    <submittedName>
        <fullName evidence="2">Uncharacterized protein</fullName>
    </submittedName>
</protein>
<dbReference type="AlphaFoldDB" id="A0A9D3PNW9"/>
<evidence type="ECO:0000313" key="3">
    <source>
        <dbReference type="Proteomes" id="UP001046870"/>
    </source>
</evidence>
<proteinExistence type="predicted"/>
<dbReference type="EMBL" id="JAFDVH010000017">
    <property type="protein sequence ID" value="KAG7461674.1"/>
    <property type="molecule type" value="Genomic_DNA"/>
</dbReference>
<feature type="region of interest" description="Disordered" evidence="1">
    <location>
        <begin position="1"/>
        <end position="78"/>
    </location>
</feature>
<comment type="caution">
    <text evidence="2">The sequence shown here is derived from an EMBL/GenBank/DDBJ whole genome shotgun (WGS) entry which is preliminary data.</text>
</comment>
<reference evidence="2" key="1">
    <citation type="submission" date="2021-01" db="EMBL/GenBank/DDBJ databases">
        <authorList>
            <person name="Zahm M."/>
            <person name="Roques C."/>
            <person name="Cabau C."/>
            <person name="Klopp C."/>
            <person name="Donnadieu C."/>
            <person name="Jouanno E."/>
            <person name="Lampietro C."/>
            <person name="Louis A."/>
            <person name="Herpin A."/>
            <person name="Echchiki A."/>
            <person name="Berthelot C."/>
            <person name="Parey E."/>
            <person name="Roest-Crollius H."/>
            <person name="Braasch I."/>
            <person name="Postlethwait J."/>
            <person name="Bobe J."/>
            <person name="Montfort J."/>
            <person name="Bouchez O."/>
            <person name="Begum T."/>
            <person name="Mejri S."/>
            <person name="Adams A."/>
            <person name="Chen W.-J."/>
            <person name="Guiguen Y."/>
        </authorList>
    </citation>
    <scope>NUCLEOTIDE SEQUENCE</scope>
    <source>
        <strain evidence="2">YG-15Mar2019-1</strain>
        <tissue evidence="2">Brain</tissue>
    </source>
</reference>
<name>A0A9D3PNW9_MEGAT</name>
<accession>A0A9D3PNW9</accession>
<dbReference type="Proteomes" id="UP001046870">
    <property type="component" value="Chromosome 17"/>
</dbReference>
<feature type="compositionally biased region" description="Basic and acidic residues" evidence="1">
    <location>
        <begin position="22"/>
        <end position="32"/>
    </location>
</feature>
<gene>
    <name evidence="2" type="ORF">MATL_G00193620</name>
</gene>
<evidence type="ECO:0000256" key="1">
    <source>
        <dbReference type="SAM" id="MobiDB-lite"/>
    </source>
</evidence>
<organism evidence="2 3">
    <name type="scientific">Megalops atlanticus</name>
    <name type="common">Tarpon</name>
    <name type="synonym">Clupea gigantea</name>
    <dbReference type="NCBI Taxonomy" id="7932"/>
    <lineage>
        <taxon>Eukaryota</taxon>
        <taxon>Metazoa</taxon>
        <taxon>Chordata</taxon>
        <taxon>Craniata</taxon>
        <taxon>Vertebrata</taxon>
        <taxon>Euteleostomi</taxon>
        <taxon>Actinopterygii</taxon>
        <taxon>Neopterygii</taxon>
        <taxon>Teleostei</taxon>
        <taxon>Elopiformes</taxon>
        <taxon>Megalopidae</taxon>
        <taxon>Megalops</taxon>
    </lineage>
</organism>
<evidence type="ECO:0000313" key="2">
    <source>
        <dbReference type="EMBL" id="KAG7461674.1"/>
    </source>
</evidence>
<feature type="compositionally biased region" description="Basic and acidic residues" evidence="1">
    <location>
        <begin position="65"/>
        <end position="78"/>
    </location>
</feature>